<accession>A0A0B6ZZB1</accession>
<proteinExistence type="predicted"/>
<protein>
    <submittedName>
        <fullName evidence="1">Uncharacterized protein</fullName>
    </submittedName>
</protein>
<dbReference type="AlphaFoldDB" id="A0A0B6ZZB1"/>
<dbReference type="PANTHER" id="PTHR12517:SF0">
    <property type="entry name" value="INTERMEMBRANE LIPID TRANSFER PROTEIN VPS13B"/>
    <property type="match status" value="1"/>
</dbReference>
<dbReference type="InterPro" id="IPR039782">
    <property type="entry name" value="VPS13B"/>
</dbReference>
<feature type="non-terminal residue" evidence="1">
    <location>
        <position position="265"/>
    </location>
</feature>
<gene>
    <name evidence="1" type="primary">ORF85589</name>
</gene>
<reference evidence="1" key="1">
    <citation type="submission" date="2014-12" db="EMBL/GenBank/DDBJ databases">
        <title>Insight into the proteome of Arion vulgaris.</title>
        <authorList>
            <person name="Aradska J."/>
            <person name="Bulat T."/>
            <person name="Smidak R."/>
            <person name="Sarate P."/>
            <person name="Gangsoo J."/>
            <person name="Sialana F."/>
            <person name="Bilban M."/>
            <person name="Lubec G."/>
        </authorList>
    </citation>
    <scope>NUCLEOTIDE SEQUENCE</scope>
    <source>
        <tissue evidence="1">Skin</tissue>
    </source>
</reference>
<sequence length="265" mass="29454">DANLVLDLPLLKEKHVLQPSSTVGQKLSSVNTNDNLEHILNSVSENVGPGQGKGLDENLQEDDELNLNDEPCTTSKFIQQISEDGLKKVIPQGSVCIVPFVYVYVTQPHCIVANHNKEKMKVEVSCYDILVKGASDQRVVAIDDYHIIPDSTDYNVHWLETRAGCPHPYTGIPPSLLTARYMKETGKPDTISICLERPIRLKASQLAVEQVASFCSEVSSIFPRHVPETILELGHTDPRAVENKKEDAHFEILSLAERFEVSTSQ</sequence>
<name>A0A0B6ZZB1_9EUPU</name>
<feature type="non-terminal residue" evidence="1">
    <location>
        <position position="1"/>
    </location>
</feature>
<dbReference type="PANTHER" id="PTHR12517">
    <property type="entry name" value="VACUOLAR PROTEIN SORTING-ASSOCIATED PROTEIN 13B"/>
    <property type="match status" value="1"/>
</dbReference>
<organism evidence="1">
    <name type="scientific">Arion vulgaris</name>
    <dbReference type="NCBI Taxonomy" id="1028688"/>
    <lineage>
        <taxon>Eukaryota</taxon>
        <taxon>Metazoa</taxon>
        <taxon>Spiralia</taxon>
        <taxon>Lophotrochozoa</taxon>
        <taxon>Mollusca</taxon>
        <taxon>Gastropoda</taxon>
        <taxon>Heterobranchia</taxon>
        <taxon>Euthyneura</taxon>
        <taxon>Panpulmonata</taxon>
        <taxon>Eupulmonata</taxon>
        <taxon>Stylommatophora</taxon>
        <taxon>Helicina</taxon>
        <taxon>Arionoidea</taxon>
        <taxon>Arionidae</taxon>
        <taxon>Arion</taxon>
    </lineage>
</organism>
<evidence type="ECO:0000313" key="1">
    <source>
        <dbReference type="EMBL" id="CEK73171.1"/>
    </source>
</evidence>
<dbReference type="EMBL" id="HACG01026306">
    <property type="protein sequence ID" value="CEK73171.1"/>
    <property type="molecule type" value="Transcribed_RNA"/>
</dbReference>